<evidence type="ECO:0000313" key="1">
    <source>
        <dbReference type="EMBL" id="KAI3673792.1"/>
    </source>
</evidence>
<name>A0ACB8XT02_ARCLA</name>
<reference evidence="2" key="1">
    <citation type="journal article" date="2022" name="Mol. Ecol. Resour.">
        <title>The genomes of chicory, endive, great burdock and yacon provide insights into Asteraceae palaeo-polyploidization history and plant inulin production.</title>
        <authorList>
            <person name="Fan W."/>
            <person name="Wang S."/>
            <person name="Wang H."/>
            <person name="Wang A."/>
            <person name="Jiang F."/>
            <person name="Liu H."/>
            <person name="Zhao H."/>
            <person name="Xu D."/>
            <person name="Zhang Y."/>
        </authorList>
    </citation>
    <scope>NUCLEOTIDE SEQUENCE [LARGE SCALE GENOMIC DNA]</scope>
    <source>
        <strain evidence="2">cv. Niubang</strain>
    </source>
</reference>
<dbReference type="Proteomes" id="UP001055879">
    <property type="component" value="Linkage Group LG15"/>
</dbReference>
<keyword evidence="2" id="KW-1185">Reference proteome</keyword>
<gene>
    <name evidence="1" type="ORF">L6452_39922</name>
</gene>
<reference evidence="1 2" key="2">
    <citation type="journal article" date="2022" name="Mol. Ecol. Resour.">
        <title>The genomes of chicory, endive, great burdock and yacon provide insights into Asteraceae paleo-polyploidization history and plant inulin production.</title>
        <authorList>
            <person name="Fan W."/>
            <person name="Wang S."/>
            <person name="Wang H."/>
            <person name="Wang A."/>
            <person name="Jiang F."/>
            <person name="Liu H."/>
            <person name="Zhao H."/>
            <person name="Xu D."/>
            <person name="Zhang Y."/>
        </authorList>
    </citation>
    <scope>NUCLEOTIDE SEQUENCE [LARGE SCALE GENOMIC DNA]</scope>
    <source>
        <strain evidence="2">cv. Niubang</strain>
    </source>
</reference>
<comment type="caution">
    <text evidence="1">The sequence shown here is derived from an EMBL/GenBank/DDBJ whole genome shotgun (WGS) entry which is preliminary data.</text>
</comment>
<proteinExistence type="predicted"/>
<organism evidence="1 2">
    <name type="scientific">Arctium lappa</name>
    <name type="common">Greater burdock</name>
    <name type="synonym">Lappa major</name>
    <dbReference type="NCBI Taxonomy" id="4217"/>
    <lineage>
        <taxon>Eukaryota</taxon>
        <taxon>Viridiplantae</taxon>
        <taxon>Streptophyta</taxon>
        <taxon>Embryophyta</taxon>
        <taxon>Tracheophyta</taxon>
        <taxon>Spermatophyta</taxon>
        <taxon>Magnoliopsida</taxon>
        <taxon>eudicotyledons</taxon>
        <taxon>Gunneridae</taxon>
        <taxon>Pentapetalae</taxon>
        <taxon>asterids</taxon>
        <taxon>campanulids</taxon>
        <taxon>Asterales</taxon>
        <taxon>Asteraceae</taxon>
        <taxon>Carduoideae</taxon>
        <taxon>Cardueae</taxon>
        <taxon>Arctiinae</taxon>
        <taxon>Arctium</taxon>
    </lineage>
</organism>
<sequence>MPTKLNPTPVLFTPPKTTGPTTKSTWFHRASVAIGSTTILFSLTKAIYTPTDSHTRLKTLIAGFFGYLIADLISGIYHWLIDNYGDASTPFVGSHIEAFQGHHSLPWAITKREFASNLHVGARVITYLTVPANMMWHENPVVMGFVGVAGGGMMFGSQIHAWAHVSRGKLPAVVVALQDVGVFVRQSEHARHHLPPYDGGYCVVSGVWNRVLDEYKVFLGLEKVVFFLFGVKPRSWSEGNSGGGATAAVTAEDYFETSPP</sequence>
<protein>
    <submittedName>
        <fullName evidence="1">Uncharacterized protein</fullName>
    </submittedName>
</protein>
<dbReference type="EMBL" id="CM042061">
    <property type="protein sequence ID" value="KAI3673792.1"/>
    <property type="molecule type" value="Genomic_DNA"/>
</dbReference>
<evidence type="ECO:0000313" key="2">
    <source>
        <dbReference type="Proteomes" id="UP001055879"/>
    </source>
</evidence>
<accession>A0ACB8XT02</accession>